<keyword evidence="5 7" id="KW-0238">DNA-binding</keyword>
<reference evidence="10 11" key="1">
    <citation type="submission" date="2023-11" db="EMBL/GenBank/DDBJ databases">
        <authorList>
            <person name="Xu M."/>
            <person name="Jiang T."/>
        </authorList>
    </citation>
    <scope>NUCLEOTIDE SEQUENCE [LARGE SCALE GENOMIC DNA]</scope>
    <source>
        <strain evidence="10 11">SD</strain>
    </source>
</reference>
<dbReference type="Proteomes" id="UP001277761">
    <property type="component" value="Unassembled WGS sequence"/>
</dbReference>
<evidence type="ECO:0000256" key="4">
    <source>
        <dbReference type="ARBA" id="ARBA00023015"/>
    </source>
</evidence>
<keyword evidence="3" id="KW-0677">Repeat</keyword>
<dbReference type="InterPro" id="IPR020603">
    <property type="entry name" value="MraZ_dom"/>
</dbReference>
<evidence type="ECO:0000256" key="1">
    <source>
        <dbReference type="ARBA" id="ARBA00013860"/>
    </source>
</evidence>
<protein>
    <recommendedName>
        <fullName evidence="1 7">Transcriptional regulator MraZ</fullName>
    </recommendedName>
</protein>
<dbReference type="CDD" id="cd16321">
    <property type="entry name" value="MraZ_C"/>
    <property type="match status" value="1"/>
</dbReference>
<evidence type="ECO:0000313" key="10">
    <source>
        <dbReference type="EMBL" id="MDX8152729.1"/>
    </source>
</evidence>
<comment type="subcellular location">
    <subcellularLocation>
        <location evidence="7">Cytoplasm</location>
        <location evidence="7">Nucleoid</location>
    </subcellularLocation>
</comment>
<proteinExistence type="inferred from homology"/>
<evidence type="ECO:0000256" key="5">
    <source>
        <dbReference type="ARBA" id="ARBA00023125"/>
    </source>
</evidence>
<dbReference type="InterPro" id="IPR003444">
    <property type="entry name" value="MraZ"/>
</dbReference>
<organism evidence="10 11">
    <name type="scientific">Patulibacter brassicae</name>
    <dbReference type="NCBI Taxonomy" id="1705717"/>
    <lineage>
        <taxon>Bacteria</taxon>
        <taxon>Bacillati</taxon>
        <taxon>Actinomycetota</taxon>
        <taxon>Thermoleophilia</taxon>
        <taxon>Solirubrobacterales</taxon>
        <taxon>Patulibacteraceae</taxon>
        <taxon>Patulibacter</taxon>
    </lineage>
</organism>
<dbReference type="InterPro" id="IPR007159">
    <property type="entry name" value="SpoVT-AbrB_dom"/>
</dbReference>
<evidence type="ECO:0000256" key="7">
    <source>
        <dbReference type="HAMAP-Rule" id="MF_01008"/>
    </source>
</evidence>
<evidence type="ECO:0000256" key="6">
    <source>
        <dbReference type="ARBA" id="ARBA00023163"/>
    </source>
</evidence>
<dbReference type="SUPFAM" id="SSF89447">
    <property type="entry name" value="AbrB/MazE/MraZ-like"/>
    <property type="match status" value="1"/>
</dbReference>
<dbReference type="PROSITE" id="PS51740">
    <property type="entry name" value="SPOVT_ABRB"/>
    <property type="match status" value="2"/>
</dbReference>
<keyword evidence="6 7" id="KW-0804">Transcription</keyword>
<dbReference type="Gene3D" id="3.40.1550.20">
    <property type="entry name" value="Transcriptional regulator MraZ domain"/>
    <property type="match status" value="1"/>
</dbReference>
<keyword evidence="2 7" id="KW-0963">Cytoplasm</keyword>
<evidence type="ECO:0000256" key="8">
    <source>
        <dbReference type="SAM" id="MobiDB-lite"/>
    </source>
</evidence>
<feature type="domain" description="SpoVT-AbrB" evidence="9">
    <location>
        <begin position="9"/>
        <end position="52"/>
    </location>
</feature>
<dbReference type="InterPro" id="IPR035642">
    <property type="entry name" value="MraZ_N"/>
</dbReference>
<evidence type="ECO:0000256" key="2">
    <source>
        <dbReference type="ARBA" id="ARBA00022490"/>
    </source>
</evidence>
<comment type="caution">
    <text evidence="10">The sequence shown here is derived from an EMBL/GenBank/DDBJ whole genome shotgun (WGS) entry which is preliminary data.</text>
</comment>
<dbReference type="PANTHER" id="PTHR34701">
    <property type="entry name" value="TRANSCRIPTIONAL REGULATOR MRAZ"/>
    <property type="match status" value="1"/>
</dbReference>
<dbReference type="RefSeq" id="WP_319954885.1">
    <property type="nucleotide sequence ID" value="NZ_JAXAVX010000008.1"/>
</dbReference>
<gene>
    <name evidence="7" type="primary">mraZ</name>
    <name evidence="10" type="ORF">SK069_14070</name>
</gene>
<dbReference type="HAMAP" id="MF_01008">
    <property type="entry name" value="MraZ"/>
    <property type="match status" value="1"/>
</dbReference>
<dbReference type="InterPro" id="IPR038619">
    <property type="entry name" value="MraZ_sf"/>
</dbReference>
<comment type="subunit">
    <text evidence="7">Forms oligomers.</text>
</comment>
<dbReference type="EMBL" id="JAXAVX010000008">
    <property type="protein sequence ID" value="MDX8152729.1"/>
    <property type="molecule type" value="Genomic_DNA"/>
</dbReference>
<dbReference type="Pfam" id="PF02381">
    <property type="entry name" value="MraZ"/>
    <property type="match status" value="2"/>
</dbReference>
<name>A0ABU4VM29_9ACTN</name>
<keyword evidence="11" id="KW-1185">Reference proteome</keyword>
<sequence>MTDLQLQSQFELTLDAKNRLTIPARFRDPFRAGLVLVRSFDVPAIGVEPAADYREFVQQSLAGRHPLDPATRAIERSLNSMATPAELDGQGRVTISPTHLEHARIGGKEVLLVGSGRRFELWDRAGWEAYAPSMQDAMLQIANAIGGQSGFPPAPGFGAAPGAPGGDAPGPGSAPAEG</sequence>
<dbReference type="CDD" id="cd16320">
    <property type="entry name" value="MraZ_N"/>
    <property type="match status" value="1"/>
</dbReference>
<dbReference type="InterPro" id="IPR037914">
    <property type="entry name" value="SpoVT-AbrB_sf"/>
</dbReference>
<evidence type="ECO:0000259" key="9">
    <source>
        <dbReference type="PROSITE" id="PS51740"/>
    </source>
</evidence>
<dbReference type="PANTHER" id="PTHR34701:SF1">
    <property type="entry name" value="TRANSCRIPTIONAL REGULATOR MRAZ"/>
    <property type="match status" value="1"/>
</dbReference>
<dbReference type="InterPro" id="IPR035644">
    <property type="entry name" value="MraZ_C"/>
</dbReference>
<keyword evidence="4 7" id="KW-0805">Transcription regulation</keyword>
<evidence type="ECO:0000313" key="11">
    <source>
        <dbReference type="Proteomes" id="UP001277761"/>
    </source>
</evidence>
<accession>A0ABU4VM29</accession>
<feature type="domain" description="SpoVT-AbrB" evidence="9">
    <location>
        <begin position="82"/>
        <end position="126"/>
    </location>
</feature>
<comment type="similarity">
    <text evidence="7">Belongs to the MraZ family.</text>
</comment>
<evidence type="ECO:0000256" key="3">
    <source>
        <dbReference type="ARBA" id="ARBA00022737"/>
    </source>
</evidence>
<feature type="region of interest" description="Disordered" evidence="8">
    <location>
        <begin position="152"/>
        <end position="178"/>
    </location>
</feature>